<comment type="subcellular location">
    <subcellularLocation>
        <location evidence="2">Cytoplasm</location>
    </subcellularLocation>
    <subcellularLocation>
        <location evidence="1">Nucleus</location>
    </subcellularLocation>
</comment>
<feature type="region of interest" description="Disordered" evidence="11">
    <location>
        <begin position="153"/>
        <end position="216"/>
    </location>
</feature>
<dbReference type="PANTHER" id="PTHR13135">
    <property type="entry name" value="CYTOSOLIC RESINIFERATOXIN BINDING PROTEIN RBP-26"/>
    <property type="match status" value="1"/>
</dbReference>
<dbReference type="GO" id="GO:0015031">
    <property type="term" value="P:protein transport"/>
    <property type="evidence" value="ECO:0007669"/>
    <property type="project" value="UniProtKB-KW"/>
</dbReference>
<keyword evidence="6" id="KW-0963">Cytoplasm</keyword>
<evidence type="ECO:0000259" key="12">
    <source>
        <dbReference type="Pfam" id="PF10258"/>
    </source>
</evidence>
<dbReference type="EMBL" id="JANIIK010000036">
    <property type="protein sequence ID" value="KAJ3612332.1"/>
    <property type="molecule type" value="Genomic_DNA"/>
</dbReference>
<keyword evidence="8" id="KW-0653">Protein transport</keyword>
<dbReference type="GO" id="GO:0003723">
    <property type="term" value="F:RNA binding"/>
    <property type="evidence" value="ECO:0007669"/>
    <property type="project" value="UniProtKB-KW"/>
</dbReference>
<dbReference type="GO" id="GO:0005634">
    <property type="term" value="C:nucleus"/>
    <property type="evidence" value="ECO:0007669"/>
    <property type="project" value="UniProtKB-SubCell"/>
</dbReference>
<organism evidence="13 14">
    <name type="scientific">Muraenolepis orangiensis</name>
    <name type="common">Patagonian moray cod</name>
    <dbReference type="NCBI Taxonomy" id="630683"/>
    <lineage>
        <taxon>Eukaryota</taxon>
        <taxon>Metazoa</taxon>
        <taxon>Chordata</taxon>
        <taxon>Craniata</taxon>
        <taxon>Vertebrata</taxon>
        <taxon>Euteleostomi</taxon>
        <taxon>Actinopterygii</taxon>
        <taxon>Neopterygii</taxon>
        <taxon>Teleostei</taxon>
        <taxon>Neoteleostei</taxon>
        <taxon>Acanthomorphata</taxon>
        <taxon>Zeiogadaria</taxon>
        <taxon>Gadariae</taxon>
        <taxon>Gadiformes</taxon>
        <taxon>Muraenolepidoidei</taxon>
        <taxon>Muraenolepididae</taxon>
        <taxon>Muraenolepis</taxon>
    </lineage>
</organism>
<sequence>MEAMHGDLEDGELSESDMTSSVDPTPPAYRPAPQPAPSGYRNSTRAADSSDSGGDSEEDDEAAAALWRRKRQKVSTLLPPPPAAPQRLLLQSAGSEVPAAERKVNNIWGSVVQEQSQDQVMAGLGVFGMEADFDMGSRAVETYNYVLARKMMDKERREEEEKESRGRRDQETSLLDSQLEDYMRNRGSRDRSDPKRKRSAKERLGPRAELAVGRYPLTEEDPEERVVEELAHRLQEPKLELLQRAVRVLGRGQAIDLLERTEEAEREGGVTTLDGSRRRTPGGVFLHLMKSCPGVSKAQLRQVFAEEDQEHRRNKKDSQKRRRHLVAKKMKQALNTLHLQKGDQGSQETLASHHTLSSLGKGPMEEEADEEDEEEEEQVEVAVGIEDTPVVYNSVDLEVF</sequence>
<reference evidence="13" key="1">
    <citation type="submission" date="2022-07" db="EMBL/GenBank/DDBJ databases">
        <title>Chromosome-level genome of Muraenolepis orangiensis.</title>
        <authorList>
            <person name="Kim J."/>
        </authorList>
    </citation>
    <scope>NUCLEOTIDE SEQUENCE</scope>
    <source>
        <strain evidence="13">KU_S4_2022</strain>
        <tissue evidence="13">Muscle</tissue>
    </source>
</reference>
<feature type="domain" description="Phosphorylated adapter RNA export protein RNA-binding" evidence="12">
    <location>
        <begin position="226"/>
        <end position="308"/>
    </location>
</feature>
<feature type="region of interest" description="Disordered" evidence="11">
    <location>
        <begin position="341"/>
        <end position="385"/>
    </location>
</feature>
<dbReference type="Proteomes" id="UP001148018">
    <property type="component" value="Unassembled WGS sequence"/>
</dbReference>
<evidence type="ECO:0000256" key="6">
    <source>
        <dbReference type="ARBA" id="ARBA00022490"/>
    </source>
</evidence>
<proteinExistence type="inferred from homology"/>
<gene>
    <name evidence="13" type="ORF">NHX12_020608</name>
</gene>
<protein>
    <recommendedName>
        <fullName evidence="4">Phosphorylated adapter RNA export protein</fullName>
    </recommendedName>
    <alternativeName>
        <fullName evidence="10">RNA U small nuclear RNA export adapter protein</fullName>
    </alternativeName>
</protein>
<evidence type="ECO:0000256" key="4">
    <source>
        <dbReference type="ARBA" id="ARBA00016856"/>
    </source>
</evidence>
<evidence type="ECO:0000256" key="1">
    <source>
        <dbReference type="ARBA" id="ARBA00004123"/>
    </source>
</evidence>
<feature type="compositionally biased region" description="Acidic residues" evidence="11">
    <location>
        <begin position="365"/>
        <end position="379"/>
    </location>
</feature>
<feature type="compositionally biased region" description="Basic and acidic residues" evidence="11">
    <location>
        <begin position="181"/>
        <end position="193"/>
    </location>
</feature>
<dbReference type="InterPro" id="IPR038092">
    <property type="entry name" value="PHAX_RNA-binding_sf"/>
</dbReference>
<dbReference type="GO" id="GO:0005737">
    <property type="term" value="C:cytoplasm"/>
    <property type="evidence" value="ECO:0007669"/>
    <property type="project" value="UniProtKB-SubCell"/>
</dbReference>
<dbReference type="InterPro" id="IPR019385">
    <property type="entry name" value="PHAX_RNA-binding_domain"/>
</dbReference>
<evidence type="ECO:0000313" key="13">
    <source>
        <dbReference type="EMBL" id="KAJ3612332.1"/>
    </source>
</evidence>
<evidence type="ECO:0000256" key="10">
    <source>
        <dbReference type="ARBA" id="ARBA00030834"/>
    </source>
</evidence>
<evidence type="ECO:0000256" key="11">
    <source>
        <dbReference type="SAM" id="MobiDB-lite"/>
    </source>
</evidence>
<evidence type="ECO:0000256" key="9">
    <source>
        <dbReference type="ARBA" id="ARBA00023242"/>
    </source>
</evidence>
<keyword evidence="14" id="KW-1185">Reference proteome</keyword>
<evidence type="ECO:0000256" key="8">
    <source>
        <dbReference type="ARBA" id="ARBA00022927"/>
    </source>
</evidence>
<feature type="compositionally biased region" description="Polar residues" evidence="11">
    <location>
        <begin position="341"/>
        <end position="358"/>
    </location>
</feature>
<evidence type="ECO:0000313" key="14">
    <source>
        <dbReference type="Proteomes" id="UP001148018"/>
    </source>
</evidence>
<keyword evidence="5" id="KW-0813">Transport</keyword>
<dbReference type="GO" id="GO:0006408">
    <property type="term" value="P:snRNA export from nucleus"/>
    <property type="evidence" value="ECO:0007669"/>
    <property type="project" value="InterPro"/>
</dbReference>
<evidence type="ECO:0000256" key="7">
    <source>
        <dbReference type="ARBA" id="ARBA00022884"/>
    </source>
</evidence>
<feature type="compositionally biased region" description="Pro residues" evidence="11">
    <location>
        <begin position="24"/>
        <end position="36"/>
    </location>
</feature>
<comment type="similarity">
    <text evidence="3">Belongs to the PHAX family.</text>
</comment>
<keyword evidence="7" id="KW-0694">RNA-binding</keyword>
<dbReference type="Pfam" id="PF10258">
    <property type="entry name" value="PHAX_RNA-bd"/>
    <property type="match status" value="1"/>
</dbReference>
<evidence type="ECO:0000256" key="3">
    <source>
        <dbReference type="ARBA" id="ARBA00006094"/>
    </source>
</evidence>
<evidence type="ECO:0000256" key="5">
    <source>
        <dbReference type="ARBA" id="ARBA00022448"/>
    </source>
</evidence>
<accession>A0A9Q0EXF0</accession>
<evidence type="ECO:0000256" key="2">
    <source>
        <dbReference type="ARBA" id="ARBA00004496"/>
    </source>
</evidence>
<dbReference type="Gene3D" id="1.10.10.1440">
    <property type="entry name" value="PHAX RNA-binding domain"/>
    <property type="match status" value="1"/>
</dbReference>
<feature type="region of interest" description="Disordered" evidence="11">
    <location>
        <begin position="1"/>
        <end position="96"/>
    </location>
</feature>
<dbReference type="PANTHER" id="PTHR13135:SF0">
    <property type="entry name" value="PHOSPHORYLATED ADAPTER RNA EXPORT PROTEIN"/>
    <property type="match status" value="1"/>
</dbReference>
<dbReference type="OrthoDB" id="20573at2759"/>
<dbReference type="AlphaFoldDB" id="A0A9Q0EXF0"/>
<dbReference type="InterPro" id="IPR039047">
    <property type="entry name" value="PHAX"/>
</dbReference>
<feature type="compositionally biased region" description="Basic and acidic residues" evidence="11">
    <location>
        <begin position="153"/>
        <end position="171"/>
    </location>
</feature>
<name>A0A9Q0EXF0_9TELE</name>
<keyword evidence="9" id="KW-0539">Nucleus</keyword>
<comment type="caution">
    <text evidence="13">The sequence shown here is derived from an EMBL/GenBank/DDBJ whole genome shotgun (WGS) entry which is preliminary data.</text>
</comment>
<dbReference type="FunFam" id="1.10.10.1440:FF:000001">
    <property type="entry name" value="phosphorylated adapter RNA export protein-like"/>
    <property type="match status" value="1"/>
</dbReference>